<dbReference type="EMBL" id="LFZX01000006">
    <property type="protein sequence ID" value="KNC68970.1"/>
    <property type="molecule type" value="Genomic_DNA"/>
</dbReference>
<keyword evidence="1" id="KW-1133">Transmembrane helix</keyword>
<organism evidence="2 3">
    <name type="scientific">Pseudoalteromonas rubra</name>
    <dbReference type="NCBI Taxonomy" id="43658"/>
    <lineage>
        <taxon>Bacteria</taxon>
        <taxon>Pseudomonadati</taxon>
        <taxon>Pseudomonadota</taxon>
        <taxon>Gammaproteobacteria</taxon>
        <taxon>Alteromonadales</taxon>
        <taxon>Pseudoalteromonadaceae</taxon>
        <taxon>Pseudoalteromonas</taxon>
    </lineage>
</organism>
<proteinExistence type="predicted"/>
<dbReference type="OrthoDB" id="6199444at2"/>
<accession>A0A0L0EX06</accession>
<protein>
    <submittedName>
        <fullName evidence="2">Uncharacterized protein</fullName>
    </submittedName>
</protein>
<dbReference type="Proteomes" id="UP000036850">
    <property type="component" value="Unassembled WGS sequence"/>
</dbReference>
<dbReference type="PATRIC" id="fig|43658.6.peg.4906"/>
<dbReference type="AlphaFoldDB" id="A0A0L0EX06"/>
<comment type="caution">
    <text evidence="2">The sequence shown here is derived from an EMBL/GenBank/DDBJ whole genome shotgun (WGS) entry which is preliminary data.</text>
</comment>
<keyword evidence="1" id="KW-0472">Membrane</keyword>
<sequence>MEQLKVVLALMGFSTGTCLILGVLTGHFHWTCLLGGGFLYFISYVLWPSKKRGKRETESATMDVLEEIIEFPIDVISWFLRGLGRLFRYMLSNKGDGGDIDF</sequence>
<keyword evidence="1" id="KW-0812">Transmembrane</keyword>
<name>A0A0L0EX06_9GAMM</name>
<evidence type="ECO:0000313" key="3">
    <source>
        <dbReference type="Proteomes" id="UP000036850"/>
    </source>
</evidence>
<reference evidence="3" key="1">
    <citation type="submission" date="2015-07" db="EMBL/GenBank/DDBJ databases">
        <title>Draft genome sequence of a Pseudoalteromonas rubra strain, OCN096, isolated from Kaneohe Bay, Oahu, Hawaii.</title>
        <authorList>
            <person name="Beurmann S."/>
            <person name="Ushijima B."/>
            <person name="Belcaid M."/>
            <person name="Callahan S.M."/>
            <person name="Aeby G.S."/>
        </authorList>
    </citation>
    <scope>NUCLEOTIDE SEQUENCE [LARGE SCALE GENOMIC DNA]</scope>
    <source>
        <strain evidence="3">OCN096</strain>
    </source>
</reference>
<gene>
    <name evidence="2" type="ORF">AC626_01695</name>
</gene>
<feature type="transmembrane region" description="Helical" evidence="1">
    <location>
        <begin position="28"/>
        <end position="47"/>
    </location>
</feature>
<evidence type="ECO:0000313" key="2">
    <source>
        <dbReference type="EMBL" id="KNC68970.1"/>
    </source>
</evidence>
<evidence type="ECO:0000256" key="1">
    <source>
        <dbReference type="SAM" id="Phobius"/>
    </source>
</evidence>